<evidence type="ECO:0000313" key="2">
    <source>
        <dbReference type="Proteomes" id="UP000314294"/>
    </source>
</evidence>
<proteinExistence type="predicted"/>
<keyword evidence="2" id="KW-1185">Reference proteome</keyword>
<organism evidence="1 2">
    <name type="scientific">Liparis tanakae</name>
    <name type="common">Tanaka's snailfish</name>
    <dbReference type="NCBI Taxonomy" id="230148"/>
    <lineage>
        <taxon>Eukaryota</taxon>
        <taxon>Metazoa</taxon>
        <taxon>Chordata</taxon>
        <taxon>Craniata</taxon>
        <taxon>Vertebrata</taxon>
        <taxon>Euteleostomi</taxon>
        <taxon>Actinopterygii</taxon>
        <taxon>Neopterygii</taxon>
        <taxon>Teleostei</taxon>
        <taxon>Neoteleostei</taxon>
        <taxon>Acanthomorphata</taxon>
        <taxon>Eupercaria</taxon>
        <taxon>Perciformes</taxon>
        <taxon>Cottioidei</taxon>
        <taxon>Cottales</taxon>
        <taxon>Liparidae</taxon>
        <taxon>Liparis</taxon>
    </lineage>
</organism>
<comment type="caution">
    <text evidence="1">The sequence shown here is derived from an EMBL/GenBank/DDBJ whole genome shotgun (WGS) entry which is preliminary data.</text>
</comment>
<dbReference type="Proteomes" id="UP000314294">
    <property type="component" value="Unassembled WGS sequence"/>
</dbReference>
<name>A0A4Z2ELU5_9TELE</name>
<sequence>MTFETEREIQIHVANHMIVLFLSSILTFSSRQHLPVKVPRSVYWSHRRSLTFNNSTTGWCACVTSDALPRCSAAPSGGPLPLSLCVEKKV</sequence>
<dbReference type="AlphaFoldDB" id="A0A4Z2ELU5"/>
<accession>A0A4Z2ELU5</accession>
<evidence type="ECO:0000313" key="1">
    <source>
        <dbReference type="EMBL" id="TNN29866.1"/>
    </source>
</evidence>
<protein>
    <submittedName>
        <fullName evidence="1">Uncharacterized protein</fullName>
    </submittedName>
</protein>
<reference evidence="1 2" key="1">
    <citation type="submission" date="2019-03" db="EMBL/GenBank/DDBJ databases">
        <title>First draft genome of Liparis tanakae, snailfish: a comprehensive survey of snailfish specific genes.</title>
        <authorList>
            <person name="Kim W."/>
            <person name="Song I."/>
            <person name="Jeong J.-H."/>
            <person name="Kim D."/>
            <person name="Kim S."/>
            <person name="Ryu S."/>
            <person name="Song J.Y."/>
            <person name="Lee S.K."/>
        </authorList>
    </citation>
    <scope>NUCLEOTIDE SEQUENCE [LARGE SCALE GENOMIC DNA]</scope>
    <source>
        <tissue evidence="1">Muscle</tissue>
    </source>
</reference>
<dbReference type="EMBL" id="SRLO01005106">
    <property type="protein sequence ID" value="TNN29866.1"/>
    <property type="molecule type" value="Genomic_DNA"/>
</dbReference>
<gene>
    <name evidence="1" type="ORF">EYF80_059984</name>
</gene>